<dbReference type="AlphaFoldDB" id="A0A0A8YDY1"/>
<organism evidence="1">
    <name type="scientific">Arundo donax</name>
    <name type="common">Giant reed</name>
    <name type="synonym">Donax arundinaceus</name>
    <dbReference type="NCBI Taxonomy" id="35708"/>
    <lineage>
        <taxon>Eukaryota</taxon>
        <taxon>Viridiplantae</taxon>
        <taxon>Streptophyta</taxon>
        <taxon>Embryophyta</taxon>
        <taxon>Tracheophyta</taxon>
        <taxon>Spermatophyta</taxon>
        <taxon>Magnoliopsida</taxon>
        <taxon>Liliopsida</taxon>
        <taxon>Poales</taxon>
        <taxon>Poaceae</taxon>
        <taxon>PACMAD clade</taxon>
        <taxon>Arundinoideae</taxon>
        <taxon>Arundineae</taxon>
        <taxon>Arundo</taxon>
    </lineage>
</organism>
<dbReference type="EMBL" id="GBRH01276563">
    <property type="protein sequence ID" value="JAD21332.1"/>
    <property type="molecule type" value="Transcribed_RNA"/>
</dbReference>
<reference evidence="1" key="2">
    <citation type="journal article" date="2015" name="Data Brief">
        <title>Shoot transcriptome of the giant reed, Arundo donax.</title>
        <authorList>
            <person name="Barrero R.A."/>
            <person name="Guerrero F.D."/>
            <person name="Moolhuijzen P."/>
            <person name="Goolsby J.A."/>
            <person name="Tidwell J."/>
            <person name="Bellgard S.E."/>
            <person name="Bellgard M.I."/>
        </authorList>
    </citation>
    <scope>NUCLEOTIDE SEQUENCE</scope>
    <source>
        <tissue evidence="1">Shoot tissue taken approximately 20 cm above the soil surface</tissue>
    </source>
</reference>
<reference evidence="1" key="1">
    <citation type="submission" date="2014-09" db="EMBL/GenBank/DDBJ databases">
        <authorList>
            <person name="Magalhaes I.L.F."/>
            <person name="Oliveira U."/>
            <person name="Santos F.R."/>
            <person name="Vidigal T.H.D.A."/>
            <person name="Brescovit A.D."/>
            <person name="Santos A.J."/>
        </authorList>
    </citation>
    <scope>NUCLEOTIDE SEQUENCE</scope>
    <source>
        <tissue evidence="1">Shoot tissue taken approximately 20 cm above the soil surface</tissue>
    </source>
</reference>
<name>A0A0A8YDY1_ARUDO</name>
<sequence length="42" mass="4796">MATVHCFFVQTFLTLTGKGQMQFPKGNFITKQLIEKVVNTTF</sequence>
<protein>
    <submittedName>
        <fullName evidence="1">Uncharacterized protein</fullName>
    </submittedName>
</protein>
<evidence type="ECO:0000313" key="1">
    <source>
        <dbReference type="EMBL" id="JAD21332.1"/>
    </source>
</evidence>
<accession>A0A0A8YDY1</accession>
<proteinExistence type="predicted"/>